<feature type="domain" description="CUB" evidence="4">
    <location>
        <begin position="156"/>
        <end position="242"/>
    </location>
</feature>
<organism evidence="5 6">
    <name type="scientific">Romanomermis culicivorax</name>
    <name type="common">Nematode worm</name>
    <dbReference type="NCBI Taxonomy" id="13658"/>
    <lineage>
        <taxon>Eukaryota</taxon>
        <taxon>Metazoa</taxon>
        <taxon>Ecdysozoa</taxon>
        <taxon>Nematoda</taxon>
        <taxon>Enoplea</taxon>
        <taxon>Dorylaimia</taxon>
        <taxon>Mermithida</taxon>
        <taxon>Mermithoidea</taxon>
        <taxon>Mermithidae</taxon>
        <taxon>Romanomermis</taxon>
    </lineage>
</organism>
<dbReference type="CDD" id="cd00041">
    <property type="entry name" value="CUB"/>
    <property type="match status" value="8"/>
</dbReference>
<feature type="domain" description="CUB" evidence="4">
    <location>
        <begin position="363"/>
        <end position="484"/>
    </location>
</feature>
<dbReference type="Proteomes" id="UP000887565">
    <property type="component" value="Unplaced"/>
</dbReference>
<dbReference type="SMART" id="SM00042">
    <property type="entry name" value="CUB"/>
    <property type="match status" value="8"/>
</dbReference>
<dbReference type="FunFam" id="2.60.120.290:FF:000013">
    <property type="entry name" value="Membrane frizzled-related protein"/>
    <property type="match status" value="4"/>
</dbReference>
<dbReference type="FunFam" id="2.60.120.290:FF:000005">
    <property type="entry name" value="Procollagen C-endopeptidase enhancer 1"/>
    <property type="match status" value="2"/>
</dbReference>
<dbReference type="PROSITE" id="PS01180">
    <property type="entry name" value="CUB"/>
    <property type="match status" value="9"/>
</dbReference>
<feature type="domain" description="CUB" evidence="4">
    <location>
        <begin position="243"/>
        <end position="359"/>
    </location>
</feature>
<name>A0A915JRJ0_ROMCU</name>
<evidence type="ECO:0000256" key="2">
    <source>
        <dbReference type="ARBA" id="ARBA00023157"/>
    </source>
</evidence>
<keyword evidence="5" id="KW-1185">Reference proteome</keyword>
<dbReference type="InterPro" id="IPR035914">
    <property type="entry name" value="Sperma_CUB_dom_sf"/>
</dbReference>
<feature type="domain" description="CUB" evidence="4">
    <location>
        <begin position="937"/>
        <end position="1042"/>
    </location>
</feature>
<dbReference type="OMA" id="YSANEHC"/>
<dbReference type="Gene3D" id="2.60.120.290">
    <property type="entry name" value="Spermadhesin, CUB domain"/>
    <property type="match status" value="10"/>
</dbReference>
<feature type="domain" description="CUB" evidence="4">
    <location>
        <begin position="819"/>
        <end position="933"/>
    </location>
</feature>
<evidence type="ECO:0000259" key="4">
    <source>
        <dbReference type="PROSITE" id="PS01180"/>
    </source>
</evidence>
<evidence type="ECO:0000313" key="5">
    <source>
        <dbReference type="Proteomes" id="UP000887565"/>
    </source>
</evidence>
<comment type="caution">
    <text evidence="3">Lacks conserved residue(s) required for the propagation of feature annotation.</text>
</comment>
<evidence type="ECO:0000256" key="3">
    <source>
        <dbReference type="PROSITE-ProRule" id="PRU00059"/>
    </source>
</evidence>
<feature type="domain" description="CUB" evidence="4">
    <location>
        <begin position="1048"/>
        <end position="1163"/>
    </location>
</feature>
<keyword evidence="1" id="KW-0677">Repeat</keyword>
<evidence type="ECO:0000256" key="1">
    <source>
        <dbReference type="ARBA" id="ARBA00022737"/>
    </source>
</evidence>
<proteinExistence type="predicted"/>
<dbReference type="InterPro" id="IPR000859">
    <property type="entry name" value="CUB_dom"/>
</dbReference>
<keyword evidence="2" id="KW-1015">Disulfide bond</keyword>
<protein>
    <submittedName>
        <fullName evidence="6">CUB domain-containing protein</fullName>
    </submittedName>
</protein>
<dbReference type="PANTHER" id="PTHR24251">
    <property type="entry name" value="OVOCHYMASE-RELATED"/>
    <property type="match status" value="1"/>
</dbReference>
<accession>A0A915JRJ0</accession>
<evidence type="ECO:0000313" key="6">
    <source>
        <dbReference type="WBParaSite" id="nRc.2.0.1.t28709-RA"/>
    </source>
</evidence>
<feature type="domain" description="CUB" evidence="4">
    <location>
        <begin position="607"/>
        <end position="722"/>
    </location>
</feature>
<feature type="domain" description="CUB" evidence="4">
    <location>
        <begin position="486"/>
        <end position="603"/>
    </location>
</feature>
<dbReference type="Pfam" id="PF00431">
    <property type="entry name" value="CUB"/>
    <property type="match status" value="8"/>
</dbReference>
<dbReference type="PANTHER" id="PTHR24251:SF50">
    <property type="entry name" value="ATTRACTIN-LIKE 1A"/>
    <property type="match status" value="1"/>
</dbReference>
<sequence length="1304" mass="146368">YGGDFDTAQGIITSPWYRDPYRTFAALPIAHLTNETDQRQLNDGIWWRIRLPDQDSYAQLTFEDLRLDDSLGNLFFDSSCSQKVARLEIYDGYCLYERSEQECTLSKTLCGVGTNFVWTSVFNTASIRLLYVEGTTYRSDFKVQWDSVPSPRDEAIEPHAVCQHDRLVVRQQQPDPFSGGSPFSVDRFFMPFGRTPARFCGFKKPEGIENPSIWRRNFPVTVEFVTDQSVNFSGFSLQYKLVCGAHFQLKDGTTQQLTSPNYPNAYPLSTKCVWIIGGRNGRTLSVQFDEIQLESSDGCRKDNLKVINGYEGSDPVLAKYCGSPSNKPLVTSTSNFLYIEFVSDDSGVGKGFSLTVSEKRFGCDERVLTLKEQNPKATLESPNFPDEYPNSLDCSWVVQAPPGHRIQFDLDPASFDLEMTRNGSCSYDYIELHDGASMVAPLLGQFCDKTSHGSVFSTGSNMLIRFVTDESIAKKGFRAIFKIATCGGTVLLKVGTVTEISSPNYPQPYSSNNICEWKVLAPEGHFINVSFADIGLMSTPNSNCTSDYVEVVDVNATGTSFGRFCKPSDSMIKIRSTSDSLYIKFVSDPHMNTHGFKILLNASEEVCGGHLTESSGIITSPMYPAPYPNKRRCRWHIDAPPGSIIKLTVEDLHMPENEMGDCRYDGLKIHDGSYAAAPEIDTYCGTRVPNESVYSSSDAMTIAFYSDISMNGRGFKASYVFVPDQGCGNLIQNSTKVVVQFTNKTRMYCHWKIVRPMTANSSVTLKFKNFQMHDSPKCAVARMTIFAEFMDDKQHDKTIHCGKEGNFTKTFYQPPNSECGGILTEPGTIINPGSSMKYEDNIDCPWLIVAPKGRLIETIFRKFHIEYQLNCLYDHLSLKSGPYASSTDIKTLCGDHSMVTENKTVSATGYMYILFHSDHSRSTGGFAIDYRFLDEACGSIQQGEDGLIQSPMYPLDYSNDQFCQWEVIVNNGFRVAIVFETFDIQISDNCSKDSLLIEHWRLAKTKARVTWDLLGGPYCGYQKPEPLTSDTNHPTNIALLRIKITAICGFSYSDESGTITSPYFPSPYKSNISCQYFVKPKLNVNNSTFYTVFQFEDFQLEDMIRGDCVDYLEITEVENNNTVAKLCGNELPETLSAKGPVLLTFASDSSSEFRGFRLNYKMSECGGQIFLNEEPGNRRAKIQTPTYPAKYQNNMECEWIISTAPDKIIDFEFTNMSIESHADCRYDFVELRDGSDVNATLMGKFCGFDLPIVRFKSTSNKLYIRFYADLSISSLLGFQGIASPTYGRVKFFQATTSIANFSPI</sequence>
<dbReference type="SUPFAM" id="SSF49854">
    <property type="entry name" value="Spermadhesin, CUB domain"/>
    <property type="match status" value="8"/>
</dbReference>
<reference evidence="6" key="1">
    <citation type="submission" date="2022-11" db="UniProtKB">
        <authorList>
            <consortium name="WormBaseParasite"/>
        </authorList>
    </citation>
    <scope>IDENTIFICATION</scope>
</reference>
<dbReference type="WBParaSite" id="nRc.2.0.1.t28709-RA">
    <property type="protein sequence ID" value="nRc.2.0.1.t28709-RA"/>
    <property type="gene ID" value="nRc.2.0.1.g28709"/>
</dbReference>
<feature type="domain" description="CUB" evidence="4">
    <location>
        <begin position="1165"/>
        <end position="1285"/>
    </location>
</feature>